<feature type="binding site" evidence="8">
    <location>
        <position position="410"/>
    </location>
    <ligand>
        <name>substrate</name>
    </ligand>
</feature>
<reference evidence="11" key="2">
    <citation type="submission" date="2021-03" db="EMBL/GenBank/DDBJ databases">
        <title>Alternative transmission patterns in independently acquired nutritional co-symbionts of Dictyopharidae planthoppers.</title>
        <authorList>
            <person name="Michalik A."/>
            <person name="Lukasik P."/>
        </authorList>
    </citation>
    <scope>NUCLEOTIDE SEQUENCE</scope>
    <source>
        <strain evidence="11">RANSCY</strain>
    </source>
</reference>
<proteinExistence type="inferred from homology"/>
<dbReference type="GO" id="GO:0004399">
    <property type="term" value="F:histidinol dehydrogenase activity"/>
    <property type="evidence" value="ECO:0007669"/>
    <property type="project" value="UniProtKB-EC"/>
</dbReference>
<feature type="binding site" evidence="8">
    <location>
        <position position="357"/>
    </location>
    <ligand>
        <name>substrate</name>
    </ligand>
</feature>
<feature type="binding site" evidence="9">
    <location>
        <position position="357"/>
    </location>
    <ligand>
        <name>Zn(2+)</name>
        <dbReference type="ChEBI" id="CHEBI:29105"/>
    </ligand>
</feature>
<evidence type="ECO:0000256" key="5">
    <source>
        <dbReference type="PIRNR" id="PIRNR000099"/>
    </source>
</evidence>
<gene>
    <name evidence="11" type="primary">hisD</name>
    <name evidence="11" type="ORF">JSR06_00360</name>
</gene>
<dbReference type="GO" id="GO:0000105">
    <property type="term" value="P:L-histidine biosynthetic process"/>
    <property type="evidence" value="ECO:0007669"/>
    <property type="project" value="InterPro"/>
</dbReference>
<feature type="binding site" evidence="7">
    <location>
        <position position="124"/>
    </location>
    <ligand>
        <name>NAD(+)</name>
        <dbReference type="ChEBI" id="CHEBI:57540"/>
    </ligand>
</feature>
<evidence type="ECO:0000256" key="3">
    <source>
        <dbReference type="ARBA" id="ARBA00022833"/>
    </source>
</evidence>
<dbReference type="CDD" id="cd06572">
    <property type="entry name" value="Histidinol_dh"/>
    <property type="match status" value="1"/>
</dbReference>
<evidence type="ECO:0000256" key="7">
    <source>
        <dbReference type="PIRSR" id="PIRSR000099-2"/>
    </source>
</evidence>
<reference evidence="11" key="1">
    <citation type="submission" date="2021-02" db="EMBL/GenBank/DDBJ databases">
        <authorList>
            <person name="Franco D."/>
        </authorList>
    </citation>
    <scope>NUCLEOTIDE SEQUENCE</scope>
    <source>
        <strain evidence="11">RANSCY</strain>
    </source>
</reference>
<evidence type="ECO:0000256" key="6">
    <source>
        <dbReference type="PIRSR" id="PIRSR000099-1"/>
    </source>
</evidence>
<evidence type="ECO:0000256" key="4">
    <source>
        <dbReference type="ARBA" id="ARBA00023002"/>
    </source>
</evidence>
<dbReference type="GO" id="GO:0005829">
    <property type="term" value="C:cytosol"/>
    <property type="evidence" value="ECO:0007669"/>
    <property type="project" value="TreeGrafter"/>
</dbReference>
<evidence type="ECO:0000256" key="10">
    <source>
        <dbReference type="RuleBase" id="RU004175"/>
    </source>
</evidence>
<organism evidence="11 12">
    <name type="scientific">Candidatus Vidania fulgoroideorum</name>
    <dbReference type="NCBI Taxonomy" id="881286"/>
    <lineage>
        <taxon>Bacteria</taxon>
        <taxon>Pseudomonadati</taxon>
        <taxon>Pseudomonadota</taxon>
        <taxon>Betaproteobacteria</taxon>
        <taxon>Candidatus Vidania</taxon>
    </lineage>
</organism>
<feature type="binding site" evidence="9">
    <location>
        <position position="415"/>
    </location>
    <ligand>
        <name>Zn(2+)</name>
        <dbReference type="ChEBI" id="CHEBI:29105"/>
    </ligand>
</feature>
<feature type="binding site" evidence="8">
    <location>
        <position position="253"/>
    </location>
    <ligand>
        <name>substrate</name>
    </ligand>
</feature>
<dbReference type="FunFam" id="3.40.50.1980:FF:000001">
    <property type="entry name" value="Histidinol dehydrogenase"/>
    <property type="match status" value="1"/>
</dbReference>
<evidence type="ECO:0000256" key="1">
    <source>
        <dbReference type="ARBA" id="ARBA00010178"/>
    </source>
</evidence>
<feature type="active site" description="Proton acceptor" evidence="6">
    <location>
        <position position="324"/>
    </location>
</feature>
<dbReference type="Proteomes" id="UP000663347">
    <property type="component" value="Chromosome"/>
</dbReference>
<keyword evidence="3 9" id="KW-0862">Zinc</keyword>
<feature type="binding site" evidence="9">
    <location>
        <position position="253"/>
    </location>
    <ligand>
        <name>Zn(2+)</name>
        <dbReference type="ChEBI" id="CHEBI:29105"/>
    </ligand>
</feature>
<keyword evidence="2 9" id="KW-0479">Metal-binding</keyword>
<dbReference type="NCBIfam" id="TIGR00069">
    <property type="entry name" value="hisD"/>
    <property type="match status" value="1"/>
</dbReference>
<dbReference type="Gene3D" id="3.40.50.1980">
    <property type="entry name" value="Nitrogenase molybdenum iron protein domain"/>
    <property type="match status" value="2"/>
</dbReference>
<sequence length="422" mass="48295">MIRLLHYNDLRKLIITNYGDSSSILVNRILKYVIRYGDDALVALSKRYECRNIRKSDISIKINDIDFSGLDLNIKRNLLSCRNRIVGFHKRQLREIGLKSWFIKNSLNNVLGQACIPIKRVGVYIPGGKKIYPSSVFMNCVPAILSGVKKIYSCTPARLNKNNLPVFYAFKILGIDNIYNIGGAQAIAALAFGTKRIHKVNKIIGPGNRFVNTAKKLVFGSVGIDTLAGPTEIGIYFDRDIKIKKIAYELFSQIEHDDKCLSFVVSNNKKGIFKFYHKSKKFLIRNRFNPKIRIISKCFGRTMFFYNRKTRLCFKISNFLAPEHFSLLSNNPIRHIGNIKTPGSIFIGRYNSESFGDYSIGTNHVLPTNRCSKFSSVLNVNDFMLIKNISFIRYKEQKLTDIASSISKIERLFFHYKNSICC</sequence>
<comment type="similarity">
    <text evidence="1 5 10">Belongs to the histidinol dehydrogenase family.</text>
</comment>
<dbReference type="InterPro" id="IPR016161">
    <property type="entry name" value="Ald_DH/histidinol_DH"/>
</dbReference>
<feature type="binding site" evidence="9">
    <location>
        <position position="256"/>
    </location>
    <ligand>
        <name>Zn(2+)</name>
        <dbReference type="ChEBI" id="CHEBI:29105"/>
    </ligand>
</feature>
<comment type="cofactor">
    <cofactor evidence="9">
        <name>Zn(2+)</name>
        <dbReference type="ChEBI" id="CHEBI:29105"/>
    </cofactor>
    <text evidence="9">Binds 1 zinc ion per subunit.</text>
</comment>
<dbReference type="EC" id="1.1.1.23" evidence="11"/>
<feature type="binding site" evidence="8">
    <location>
        <position position="324"/>
    </location>
    <ligand>
        <name>substrate</name>
    </ligand>
</feature>
<feature type="active site" description="Proton acceptor" evidence="6">
    <location>
        <position position="323"/>
    </location>
</feature>
<dbReference type="GO" id="GO:0051287">
    <property type="term" value="F:NAD binding"/>
    <property type="evidence" value="ECO:0007669"/>
    <property type="project" value="InterPro"/>
</dbReference>
<feature type="binding site" evidence="7">
    <location>
        <position position="208"/>
    </location>
    <ligand>
        <name>NAD(+)</name>
        <dbReference type="ChEBI" id="CHEBI:57540"/>
    </ligand>
</feature>
<dbReference type="GO" id="GO:0046872">
    <property type="term" value="F:metal ion binding"/>
    <property type="evidence" value="ECO:0007669"/>
    <property type="project" value="UniProtKB-KW"/>
</dbReference>
<dbReference type="PANTHER" id="PTHR21256">
    <property type="entry name" value="HISTIDINOL DEHYDROGENASE HDH"/>
    <property type="match status" value="1"/>
</dbReference>
<evidence type="ECO:0000313" key="12">
    <source>
        <dbReference type="Proteomes" id="UP000663347"/>
    </source>
</evidence>
<dbReference type="AlphaFoldDB" id="A0A975ADS1"/>
<dbReference type="SUPFAM" id="SSF53720">
    <property type="entry name" value="ALDH-like"/>
    <property type="match status" value="1"/>
</dbReference>
<dbReference type="PIRSF" id="PIRSF000099">
    <property type="entry name" value="Histidinol_dh"/>
    <property type="match status" value="1"/>
</dbReference>
<evidence type="ECO:0000256" key="2">
    <source>
        <dbReference type="ARBA" id="ARBA00022723"/>
    </source>
</evidence>
<feature type="binding site" evidence="8">
    <location>
        <position position="256"/>
    </location>
    <ligand>
        <name>substrate</name>
    </ligand>
</feature>
<dbReference type="InterPro" id="IPR012131">
    <property type="entry name" value="Hstdl_DH"/>
</dbReference>
<evidence type="ECO:0000256" key="8">
    <source>
        <dbReference type="PIRSR" id="PIRSR000099-3"/>
    </source>
</evidence>
<protein>
    <submittedName>
        <fullName evidence="11">Histidinol dehydrogenase</fullName>
        <ecNumber evidence="11">1.1.1.23</ecNumber>
    </submittedName>
</protein>
<accession>A0A975ADS1</accession>
<feature type="binding site" evidence="8">
    <location>
        <position position="231"/>
    </location>
    <ligand>
        <name>substrate</name>
    </ligand>
</feature>
<evidence type="ECO:0000256" key="9">
    <source>
        <dbReference type="PIRSR" id="PIRSR000099-4"/>
    </source>
</evidence>
<dbReference type="PANTHER" id="PTHR21256:SF2">
    <property type="entry name" value="HISTIDINE BIOSYNTHESIS TRIFUNCTIONAL PROTEIN"/>
    <property type="match status" value="1"/>
</dbReference>
<evidence type="ECO:0000313" key="11">
    <source>
        <dbReference type="EMBL" id="QSW37907.1"/>
    </source>
</evidence>
<name>A0A975ADS1_9PROT</name>
<feature type="binding site" evidence="7">
    <location>
        <position position="185"/>
    </location>
    <ligand>
        <name>NAD(+)</name>
        <dbReference type="ChEBI" id="CHEBI:57540"/>
    </ligand>
</feature>
<feature type="binding site" evidence="8">
    <location>
        <position position="415"/>
    </location>
    <ligand>
        <name>substrate</name>
    </ligand>
</feature>
<dbReference type="PRINTS" id="PR00083">
    <property type="entry name" value="HOLDHDRGNASE"/>
</dbReference>
<dbReference type="EMBL" id="CP071412">
    <property type="protein sequence ID" value="QSW37907.1"/>
    <property type="molecule type" value="Genomic_DNA"/>
</dbReference>
<keyword evidence="7" id="KW-0520">NAD</keyword>
<keyword evidence="4 5" id="KW-0560">Oxidoreductase</keyword>
<dbReference type="Gene3D" id="1.20.5.1300">
    <property type="match status" value="1"/>
</dbReference>
<dbReference type="InterPro" id="IPR022695">
    <property type="entry name" value="Histidinol_DH_monofunct"/>
</dbReference>
<dbReference type="Pfam" id="PF00815">
    <property type="entry name" value="Histidinol_dh"/>
    <property type="match status" value="1"/>
</dbReference>